<dbReference type="GO" id="GO:0005886">
    <property type="term" value="C:plasma membrane"/>
    <property type="evidence" value="ECO:0007669"/>
    <property type="project" value="TreeGrafter"/>
</dbReference>
<reference evidence="3" key="1">
    <citation type="submission" date="2018-06" db="EMBL/GenBank/DDBJ databases">
        <authorList>
            <person name="Zhirakovskaya E."/>
        </authorList>
    </citation>
    <scope>NUCLEOTIDE SEQUENCE</scope>
</reference>
<dbReference type="PANTHER" id="PTHR30158:SF26">
    <property type="entry name" value="RESISTANCE-NODULATION-CELL DIVISION (RND) MULTIDRUG EFFLUX MEMBRANE FUSION PROTEIN MEXE"/>
    <property type="match status" value="1"/>
</dbReference>
<protein>
    <submittedName>
        <fullName evidence="3">RND efflux system, membrane fusion protein</fullName>
    </submittedName>
</protein>
<dbReference type="GO" id="GO:0030313">
    <property type="term" value="C:cell envelope"/>
    <property type="evidence" value="ECO:0007669"/>
    <property type="project" value="UniProtKB-SubCell"/>
</dbReference>
<evidence type="ECO:0000256" key="1">
    <source>
        <dbReference type="ARBA" id="ARBA00004196"/>
    </source>
</evidence>
<dbReference type="GO" id="GO:0046677">
    <property type="term" value="P:response to antibiotic"/>
    <property type="evidence" value="ECO:0007669"/>
    <property type="project" value="TreeGrafter"/>
</dbReference>
<gene>
    <name evidence="3" type="ORF">MNBD_GAMMA07-2563</name>
</gene>
<dbReference type="FunFam" id="2.40.420.20:FF:000001">
    <property type="entry name" value="Efflux RND transporter periplasmic adaptor subunit"/>
    <property type="match status" value="1"/>
</dbReference>
<organism evidence="3">
    <name type="scientific">hydrothermal vent metagenome</name>
    <dbReference type="NCBI Taxonomy" id="652676"/>
    <lineage>
        <taxon>unclassified sequences</taxon>
        <taxon>metagenomes</taxon>
        <taxon>ecological metagenomes</taxon>
    </lineage>
</organism>
<feature type="domain" description="Multidrug resistance protein MdtA-like C-terminal permuted SH3" evidence="2">
    <location>
        <begin position="12"/>
        <end position="70"/>
    </location>
</feature>
<evidence type="ECO:0000313" key="3">
    <source>
        <dbReference type="EMBL" id="VAW55881.1"/>
    </source>
</evidence>
<evidence type="ECO:0000259" key="2">
    <source>
        <dbReference type="Pfam" id="PF25967"/>
    </source>
</evidence>
<dbReference type="InterPro" id="IPR058627">
    <property type="entry name" value="MdtA-like_C"/>
</dbReference>
<dbReference type="PANTHER" id="PTHR30158">
    <property type="entry name" value="ACRA/E-RELATED COMPONENT OF DRUG EFFLUX TRANSPORTER"/>
    <property type="match status" value="1"/>
</dbReference>
<accession>A0A3B0WKP4</accession>
<name>A0A3B0WKP4_9ZZZZ</name>
<comment type="subcellular location">
    <subcellularLocation>
        <location evidence="1">Cell envelope</location>
    </subcellularLocation>
</comment>
<dbReference type="EMBL" id="UOFF01000131">
    <property type="protein sequence ID" value="VAW55881.1"/>
    <property type="molecule type" value="Genomic_DNA"/>
</dbReference>
<proteinExistence type="predicted"/>
<dbReference type="AlphaFoldDB" id="A0A3B0WKP4"/>
<dbReference type="Gene3D" id="2.40.420.20">
    <property type="match status" value="1"/>
</dbReference>
<dbReference type="Pfam" id="PF25967">
    <property type="entry name" value="RND-MFP_C"/>
    <property type="match status" value="1"/>
</dbReference>
<sequence>MKLGSSTEEKTILVSERAIGTDQNRKFVYVVNDENKTTYREVHLGNSIGGDRIIRSGLINGDKVIVRGLMRIQPNMQVEPKEVSAVKNKMTKT</sequence>